<evidence type="ECO:0000313" key="2">
    <source>
        <dbReference type="Proteomes" id="UP000439903"/>
    </source>
</evidence>
<dbReference type="AlphaFoldDB" id="A0A8H4AEL7"/>
<keyword evidence="2" id="KW-1185">Reference proteome</keyword>
<dbReference type="EMBL" id="WTPW01000715">
    <property type="protein sequence ID" value="KAF0485907.1"/>
    <property type="molecule type" value="Genomic_DNA"/>
</dbReference>
<evidence type="ECO:0000313" key="1">
    <source>
        <dbReference type="EMBL" id="KAF0485907.1"/>
    </source>
</evidence>
<gene>
    <name evidence="1" type="ORF">F8M41_022740</name>
</gene>
<dbReference type="OrthoDB" id="10418727at2759"/>
<protein>
    <submittedName>
        <fullName evidence="1">Uncharacterized protein</fullName>
    </submittedName>
</protein>
<dbReference type="InterPro" id="IPR009003">
    <property type="entry name" value="Peptidase_S1_PA"/>
</dbReference>
<dbReference type="SUPFAM" id="SSF50494">
    <property type="entry name" value="Trypsin-like serine proteases"/>
    <property type="match status" value="1"/>
</dbReference>
<sequence length="83" mass="9027">MCKNTNSERYKELLIEDIILVSSNGVHLSLSGFNSHVRCGYVVALNGFSSSGEYFHDNMFVVGMGSLPGDNGGPIFSYKGLTF</sequence>
<name>A0A8H4AEL7_GIGMA</name>
<comment type="caution">
    <text evidence="1">The sequence shown here is derived from an EMBL/GenBank/DDBJ whole genome shotgun (WGS) entry which is preliminary data.</text>
</comment>
<accession>A0A8H4AEL7</accession>
<dbReference type="Proteomes" id="UP000439903">
    <property type="component" value="Unassembled WGS sequence"/>
</dbReference>
<proteinExistence type="predicted"/>
<reference evidence="1 2" key="1">
    <citation type="journal article" date="2019" name="Environ. Microbiol.">
        <title>At the nexus of three kingdoms: the genome of the mycorrhizal fungus Gigaspora margarita provides insights into plant, endobacterial and fungal interactions.</title>
        <authorList>
            <person name="Venice F."/>
            <person name="Ghignone S."/>
            <person name="Salvioli di Fossalunga A."/>
            <person name="Amselem J."/>
            <person name="Novero M."/>
            <person name="Xianan X."/>
            <person name="Sedzielewska Toro K."/>
            <person name="Morin E."/>
            <person name="Lipzen A."/>
            <person name="Grigoriev I.V."/>
            <person name="Henrissat B."/>
            <person name="Martin F.M."/>
            <person name="Bonfante P."/>
        </authorList>
    </citation>
    <scope>NUCLEOTIDE SEQUENCE [LARGE SCALE GENOMIC DNA]</scope>
    <source>
        <strain evidence="1 2">BEG34</strain>
    </source>
</reference>
<organism evidence="1 2">
    <name type="scientific">Gigaspora margarita</name>
    <dbReference type="NCBI Taxonomy" id="4874"/>
    <lineage>
        <taxon>Eukaryota</taxon>
        <taxon>Fungi</taxon>
        <taxon>Fungi incertae sedis</taxon>
        <taxon>Mucoromycota</taxon>
        <taxon>Glomeromycotina</taxon>
        <taxon>Glomeromycetes</taxon>
        <taxon>Diversisporales</taxon>
        <taxon>Gigasporaceae</taxon>
        <taxon>Gigaspora</taxon>
    </lineage>
</organism>